<proteinExistence type="predicted"/>
<evidence type="ECO:0000313" key="2">
    <source>
        <dbReference type="Proteomes" id="UP000095463"/>
    </source>
</evidence>
<keyword evidence="2" id="KW-1185">Reference proteome</keyword>
<sequence length="280" mass="30550">MAMQIEVITPGALGRAEAVLCRGFPNRPPGFWTGVLRALEAYRAARGAGPIGTLLVDQGEDVGVLLTLDSPAGAGGRRKLNLSSWFVDQRARFWAPLMLRAAVAADELVTDLSPSREVEAVNERLGVTARVRGSMIVPTLFDSFRPSGARLSRDLADDDGELLRDHLAMGMLCATLITSDGQRQPLIFLRTRLRGLPGARLIYCDSLSLARRQRGAIARFLFAQGLLFLEIEANRTATWPGALYAARRCRVFAKGELPADAIDHSYTELTFLHQHAARAA</sequence>
<dbReference type="EMBL" id="LAJE02000401">
    <property type="protein sequence ID" value="OEO28063.1"/>
    <property type="molecule type" value="Genomic_DNA"/>
</dbReference>
<accession>A0A1E5XHI5</accession>
<gene>
    <name evidence="1" type="ORF">VW23_006620</name>
</gene>
<name>A0A1E5XHI5_9HYPH</name>
<organism evidence="1 2">
    <name type="scientific">Devosia insulae DS-56</name>
    <dbReference type="NCBI Taxonomy" id="1116389"/>
    <lineage>
        <taxon>Bacteria</taxon>
        <taxon>Pseudomonadati</taxon>
        <taxon>Pseudomonadota</taxon>
        <taxon>Alphaproteobacteria</taxon>
        <taxon>Hyphomicrobiales</taxon>
        <taxon>Devosiaceae</taxon>
        <taxon>Devosia</taxon>
    </lineage>
</organism>
<reference evidence="1 2" key="1">
    <citation type="journal article" date="2015" name="Genome Announc.">
        <title>Genome Assemblies of Three Soil-Associated Devosia species: D. insulae, D. limi, and D. soli.</title>
        <authorList>
            <person name="Hassan Y.I."/>
            <person name="Lepp D."/>
            <person name="Zhou T."/>
        </authorList>
    </citation>
    <scope>NUCLEOTIDE SEQUENCE [LARGE SCALE GENOMIC DNA]</scope>
    <source>
        <strain evidence="1 2">DS-56</strain>
    </source>
</reference>
<dbReference type="AlphaFoldDB" id="A0A1E5XHI5"/>
<evidence type="ECO:0000313" key="1">
    <source>
        <dbReference type="EMBL" id="OEO28063.1"/>
    </source>
</evidence>
<protein>
    <recommendedName>
        <fullName evidence="3">N-acetyltransferase domain-containing protein</fullName>
    </recommendedName>
</protein>
<evidence type="ECO:0008006" key="3">
    <source>
        <dbReference type="Google" id="ProtNLM"/>
    </source>
</evidence>
<comment type="caution">
    <text evidence="1">The sequence shown here is derived from an EMBL/GenBank/DDBJ whole genome shotgun (WGS) entry which is preliminary data.</text>
</comment>
<dbReference type="Proteomes" id="UP000095463">
    <property type="component" value="Unassembled WGS sequence"/>
</dbReference>